<evidence type="ECO:0000313" key="2">
    <source>
        <dbReference type="EMBL" id="KKE83437.1"/>
    </source>
</evidence>
<dbReference type="Pfam" id="PF18796">
    <property type="entry name" value="LPD1"/>
    <property type="match status" value="1"/>
</dbReference>
<gene>
    <name evidence="2" type="ORF">N479_13785</name>
</gene>
<dbReference type="Proteomes" id="UP000033434">
    <property type="component" value="Unassembled WGS sequence"/>
</dbReference>
<reference evidence="2 3" key="1">
    <citation type="journal article" date="2015" name="BMC Genomics">
        <title>Genome mining reveals unlocked bioactive potential of marine Gram-negative bacteria.</title>
        <authorList>
            <person name="Machado H."/>
            <person name="Sonnenschein E.C."/>
            <person name="Melchiorsen J."/>
            <person name="Gram L."/>
        </authorList>
    </citation>
    <scope>NUCLEOTIDE SEQUENCE [LARGE SCALE GENOMIC DNA]</scope>
    <source>
        <strain evidence="2 3">S4054</strain>
    </source>
</reference>
<dbReference type="EMBL" id="AUXW01000146">
    <property type="protein sequence ID" value="KKE83437.1"/>
    <property type="molecule type" value="Genomic_DNA"/>
</dbReference>
<name>A0A0F6AB54_9GAMM</name>
<dbReference type="AlphaFoldDB" id="A0A0F6AB54"/>
<evidence type="ECO:0000313" key="3">
    <source>
        <dbReference type="Proteomes" id="UP000033434"/>
    </source>
</evidence>
<feature type="domain" description="Large polyvalent protein-associated" evidence="1">
    <location>
        <begin position="184"/>
        <end position="257"/>
    </location>
</feature>
<protein>
    <recommendedName>
        <fullName evidence="1">Large polyvalent protein-associated domain-containing protein</fullName>
    </recommendedName>
</protein>
<dbReference type="RefSeq" id="WP_046356202.1">
    <property type="nucleotide sequence ID" value="NZ_AUXW01000146.1"/>
</dbReference>
<accession>A0A0F6AB54</accession>
<dbReference type="InterPro" id="IPR041047">
    <property type="entry name" value="LPD1"/>
</dbReference>
<evidence type="ECO:0000259" key="1">
    <source>
        <dbReference type="Pfam" id="PF18796"/>
    </source>
</evidence>
<comment type="caution">
    <text evidence="2">The sequence shown here is derived from an EMBL/GenBank/DDBJ whole genome shotgun (WGS) entry which is preliminary data.</text>
</comment>
<sequence>MKMTRLHRHFKRNGPDYRFGDQVCFDELKTTFGFKTIIVGNWVTKQEQLVAANLIYDSLADLTQILSLPPKAIGLRGTLNLAFGSGGQKGVQAHYAPAKRTLALAKNAGGGALAHEWWHAFDHYISKHLFNHSKANDFASSLWLTSTPDVSHPLNQLLNEIYKVILLTQDGTKPSPFFQRAISLDKQAQRLYYSLPQELTARAFECYIAHHHHIQNEFLVSDVIQSDLESIGGFPLTEEMIKIAHNIDYYFQNLGSALHSQSG</sequence>
<organism evidence="2 3">
    <name type="scientific">Pseudoalteromonas luteoviolacea S4054</name>
    <dbReference type="NCBI Taxonomy" id="1129367"/>
    <lineage>
        <taxon>Bacteria</taxon>
        <taxon>Pseudomonadati</taxon>
        <taxon>Pseudomonadota</taxon>
        <taxon>Gammaproteobacteria</taxon>
        <taxon>Alteromonadales</taxon>
        <taxon>Pseudoalteromonadaceae</taxon>
        <taxon>Pseudoalteromonas</taxon>
    </lineage>
</organism>
<proteinExistence type="predicted"/>
<dbReference type="PATRIC" id="fig|1129367.4.peg.2578"/>
<dbReference type="NCBIfam" id="NF041907">
    <property type="entry name" value="CLCA_X"/>
    <property type="match status" value="1"/>
</dbReference>